<dbReference type="EMBL" id="JAQQEZ010000025">
    <property type="protein sequence ID" value="MFM0004977.1"/>
    <property type="molecule type" value="Genomic_DNA"/>
</dbReference>
<evidence type="ECO:0000256" key="1">
    <source>
        <dbReference type="SAM" id="MobiDB-lite"/>
    </source>
</evidence>
<dbReference type="RefSeq" id="WP_408179785.1">
    <property type="nucleotide sequence ID" value="NZ_JAQQEZ010000025.1"/>
</dbReference>
<evidence type="ECO:0000313" key="2">
    <source>
        <dbReference type="EMBL" id="MFM0004977.1"/>
    </source>
</evidence>
<keyword evidence="3" id="KW-1185">Reference proteome</keyword>
<feature type="compositionally biased region" description="Basic and acidic residues" evidence="1">
    <location>
        <begin position="64"/>
        <end position="75"/>
    </location>
</feature>
<gene>
    <name evidence="2" type="ORF">PQR57_28645</name>
</gene>
<comment type="caution">
    <text evidence="2">The sequence shown here is derived from an EMBL/GenBank/DDBJ whole genome shotgun (WGS) entry which is preliminary data.</text>
</comment>
<evidence type="ECO:0008006" key="4">
    <source>
        <dbReference type="Google" id="ProtNLM"/>
    </source>
</evidence>
<protein>
    <recommendedName>
        <fullName evidence="4">Abi family protein</fullName>
    </recommendedName>
</protein>
<sequence length="351" mass="39213">MGARLSAHSESGSRGSAHPKIAADADPDLSLTILKAEEAHVDGPSHRPGNFSRRNTAFRRAPEHFSRNGEHDARGRCASSTDAATRRGVDERYGGRRNSAPQCGVRQAGRPLRRRRLVASSTVAFRLEGRERGKIEAAVRGAQRAAYAKLTASDKRALDQAAFRRGVPPGLEHEYRVDARQKAIAVRSGQVITQLTMYFWKRLFSRDYEQTLWKPALKPIFPNKRIDRSAVAVQLERIYRTRNRVAHHEPVYGHRLFDTLNAVNFLASNLGTAGSDGRTALHKMLRSEHAALENQAHVLQLRIETCAGANHQCAKRGHLHSRASRSPYSEHRRICADASPIKPRSRDPLRS</sequence>
<name>A0ABW9AWM1_9BURK</name>
<evidence type="ECO:0000313" key="3">
    <source>
        <dbReference type="Proteomes" id="UP001629230"/>
    </source>
</evidence>
<feature type="region of interest" description="Disordered" evidence="1">
    <location>
        <begin position="1"/>
        <end position="24"/>
    </location>
</feature>
<feature type="region of interest" description="Disordered" evidence="1">
    <location>
        <begin position="64"/>
        <end position="86"/>
    </location>
</feature>
<dbReference type="Proteomes" id="UP001629230">
    <property type="component" value="Unassembled WGS sequence"/>
</dbReference>
<organism evidence="2 3">
    <name type="scientific">Paraburkholderia dipogonis</name>
    <dbReference type="NCBI Taxonomy" id="1211383"/>
    <lineage>
        <taxon>Bacteria</taxon>
        <taxon>Pseudomonadati</taxon>
        <taxon>Pseudomonadota</taxon>
        <taxon>Betaproteobacteria</taxon>
        <taxon>Burkholderiales</taxon>
        <taxon>Burkholderiaceae</taxon>
        <taxon>Paraburkholderia</taxon>
    </lineage>
</organism>
<proteinExistence type="predicted"/>
<accession>A0ABW9AWM1</accession>
<feature type="region of interest" description="Disordered" evidence="1">
    <location>
        <begin position="318"/>
        <end position="351"/>
    </location>
</feature>
<reference evidence="2 3" key="1">
    <citation type="journal article" date="2024" name="Chem. Sci.">
        <title>Discovery of megapolipeptins by genome mining of a Burkholderiales bacteria collection.</title>
        <authorList>
            <person name="Paulo B.S."/>
            <person name="Recchia M.J.J."/>
            <person name="Lee S."/>
            <person name="Fergusson C.H."/>
            <person name="Romanowski S.B."/>
            <person name="Hernandez A."/>
            <person name="Krull N."/>
            <person name="Liu D.Y."/>
            <person name="Cavanagh H."/>
            <person name="Bos A."/>
            <person name="Gray C.A."/>
            <person name="Murphy B.T."/>
            <person name="Linington R.G."/>
            <person name="Eustaquio A.S."/>
        </authorList>
    </citation>
    <scope>NUCLEOTIDE SEQUENCE [LARGE SCALE GENOMIC DNA]</scope>
    <source>
        <strain evidence="2 3">RL17-350-BIC-A</strain>
    </source>
</reference>